<reference evidence="2" key="1">
    <citation type="submission" date="2023-10" db="EMBL/GenBank/DDBJ databases">
        <authorList>
            <person name="Hackl T."/>
        </authorList>
    </citation>
    <scope>NUCLEOTIDE SEQUENCE</scope>
</reference>
<sequence>MGFNNPGVYEIRPYQAPGLSANSWVGGLEAGAVVKTYARSSPPTDNALWQVALVAGSGSSAEYLIINVHSGYFLTATADGTVTSTPQISPRDASCHWTITSTPTHGYDVYKVNNKVSSRGPLNVAGSSLDAGADIGVYGNPGDGDNCKWYFEPK</sequence>
<dbReference type="Proteomes" id="UP001295740">
    <property type="component" value="Unassembled WGS sequence"/>
</dbReference>
<feature type="domain" description="Ricin B lectin" evidence="1">
    <location>
        <begin position="45"/>
        <end position="138"/>
    </location>
</feature>
<dbReference type="EMBL" id="CAUWAG010000019">
    <property type="protein sequence ID" value="CAJ2512450.1"/>
    <property type="molecule type" value="Genomic_DNA"/>
</dbReference>
<name>A0AAI8VXK3_9PEZI</name>
<dbReference type="InterPro" id="IPR000772">
    <property type="entry name" value="Ricin_B_lectin"/>
</dbReference>
<evidence type="ECO:0000313" key="2">
    <source>
        <dbReference type="EMBL" id="CAJ2512450.1"/>
    </source>
</evidence>
<dbReference type="Pfam" id="PF14200">
    <property type="entry name" value="RicinB_lectin_2"/>
    <property type="match status" value="1"/>
</dbReference>
<dbReference type="Gene3D" id="2.80.10.50">
    <property type="match status" value="1"/>
</dbReference>
<dbReference type="InterPro" id="IPR035992">
    <property type="entry name" value="Ricin_B-like_lectins"/>
</dbReference>
<organism evidence="2 3">
    <name type="scientific">Anthostomella pinea</name>
    <dbReference type="NCBI Taxonomy" id="933095"/>
    <lineage>
        <taxon>Eukaryota</taxon>
        <taxon>Fungi</taxon>
        <taxon>Dikarya</taxon>
        <taxon>Ascomycota</taxon>
        <taxon>Pezizomycotina</taxon>
        <taxon>Sordariomycetes</taxon>
        <taxon>Xylariomycetidae</taxon>
        <taxon>Xylariales</taxon>
        <taxon>Xylariaceae</taxon>
        <taxon>Anthostomella</taxon>
    </lineage>
</organism>
<keyword evidence="3" id="KW-1185">Reference proteome</keyword>
<comment type="caution">
    <text evidence="2">The sequence shown here is derived from an EMBL/GenBank/DDBJ whole genome shotgun (WGS) entry which is preliminary data.</text>
</comment>
<proteinExistence type="predicted"/>
<dbReference type="SUPFAM" id="SSF50370">
    <property type="entry name" value="Ricin B-like lectins"/>
    <property type="match status" value="1"/>
</dbReference>
<evidence type="ECO:0000313" key="3">
    <source>
        <dbReference type="Proteomes" id="UP001295740"/>
    </source>
</evidence>
<gene>
    <name evidence="2" type="ORF">KHLLAP_LOCUS12918</name>
</gene>
<protein>
    <submittedName>
        <fullName evidence="2">Uu.00g054650.m01.CDS01</fullName>
    </submittedName>
</protein>
<evidence type="ECO:0000259" key="1">
    <source>
        <dbReference type="Pfam" id="PF14200"/>
    </source>
</evidence>
<dbReference type="AlphaFoldDB" id="A0AAI8VXK3"/>
<accession>A0AAI8VXK3</accession>